<gene>
    <name evidence="2" type="ORF">QWI33_12560</name>
</gene>
<protein>
    <recommendedName>
        <fullName evidence="4">Secreted protein</fullName>
    </recommendedName>
</protein>
<evidence type="ECO:0000313" key="2">
    <source>
        <dbReference type="EMBL" id="MDN3240562.1"/>
    </source>
</evidence>
<dbReference type="EMBL" id="JAUEMJ010000003">
    <property type="protein sequence ID" value="MDN3240562.1"/>
    <property type="molecule type" value="Genomic_DNA"/>
</dbReference>
<reference evidence="2" key="1">
    <citation type="submission" date="2023-06" db="EMBL/GenBank/DDBJ databases">
        <title>Gycomyces niveus sp.nov., a novel actinomycete isolated from soil in Shouguang.</title>
        <authorList>
            <person name="Yang X."/>
            <person name="Zhao J."/>
        </authorList>
    </citation>
    <scope>NUCLEOTIDE SEQUENCE</scope>
    <source>
        <strain evidence="2">NEAU C2</strain>
    </source>
</reference>
<dbReference type="RefSeq" id="WP_289957485.1">
    <property type="nucleotide sequence ID" value="NZ_JAUEMJ010000003.1"/>
</dbReference>
<keyword evidence="3" id="KW-1185">Reference proteome</keyword>
<evidence type="ECO:0000256" key="1">
    <source>
        <dbReference type="SAM" id="SignalP"/>
    </source>
</evidence>
<evidence type="ECO:0008006" key="4">
    <source>
        <dbReference type="Google" id="ProtNLM"/>
    </source>
</evidence>
<proteinExistence type="predicted"/>
<organism evidence="2 3">
    <name type="scientific">Glycomyces tritici</name>
    <dbReference type="NCBI Taxonomy" id="2665176"/>
    <lineage>
        <taxon>Bacteria</taxon>
        <taxon>Bacillati</taxon>
        <taxon>Actinomycetota</taxon>
        <taxon>Actinomycetes</taxon>
        <taxon>Glycomycetales</taxon>
        <taxon>Glycomycetaceae</taxon>
        <taxon>Glycomyces</taxon>
    </lineage>
</organism>
<evidence type="ECO:0000313" key="3">
    <source>
        <dbReference type="Proteomes" id="UP001171902"/>
    </source>
</evidence>
<accession>A0ABT7YPJ1</accession>
<comment type="caution">
    <text evidence="2">The sequence shown here is derived from an EMBL/GenBank/DDBJ whole genome shotgun (WGS) entry which is preliminary data.</text>
</comment>
<dbReference type="Proteomes" id="UP001171902">
    <property type="component" value="Unassembled WGS sequence"/>
</dbReference>
<feature type="signal peptide" evidence="1">
    <location>
        <begin position="1"/>
        <end position="39"/>
    </location>
</feature>
<feature type="chain" id="PRO_5047492552" description="Secreted protein" evidence="1">
    <location>
        <begin position="40"/>
        <end position="139"/>
    </location>
</feature>
<name>A0ABT7YPJ1_9ACTN</name>
<keyword evidence="1" id="KW-0732">Signal</keyword>
<sequence length="139" mass="14799">MNRGPRSTLTPVLRRIGAAAAMAVLVAAGALALPSPATAGGVNYTMSCDDWWSGVSTTNGDDYGETMRWRSRFTSCGEHYAWVNVYYSNSTGAGSTGKKRSGSAATVGNPVTVRFYRNGVDKSWHSGCSSGCHTEWTYA</sequence>